<feature type="compositionally biased region" description="Basic and acidic residues" evidence="1">
    <location>
        <begin position="80"/>
        <end position="106"/>
    </location>
</feature>
<dbReference type="EMBL" id="LR725239">
    <property type="protein sequence ID" value="VWO95947.1"/>
    <property type="molecule type" value="Genomic_DNA"/>
</dbReference>
<dbReference type="AlphaFoldDB" id="A0A5K1JXN1"/>
<keyword evidence="2" id="KW-0472">Membrane</keyword>
<keyword evidence="4" id="KW-0378">Hydrolase</keyword>
<dbReference type="InterPro" id="IPR036397">
    <property type="entry name" value="RNaseH_sf"/>
</dbReference>
<organism evidence="4">
    <name type="scientific">Ganoderma boninense</name>
    <dbReference type="NCBI Taxonomy" id="34458"/>
    <lineage>
        <taxon>Eukaryota</taxon>
        <taxon>Fungi</taxon>
        <taxon>Dikarya</taxon>
        <taxon>Basidiomycota</taxon>
        <taxon>Agaricomycotina</taxon>
        <taxon>Agaricomycetes</taxon>
        <taxon>Polyporales</taxon>
        <taxon>Polyporaceae</taxon>
        <taxon>Ganoderma</taxon>
    </lineage>
</organism>
<evidence type="ECO:0000256" key="2">
    <source>
        <dbReference type="SAM" id="Phobius"/>
    </source>
</evidence>
<feature type="domain" description="DUF6729" evidence="3">
    <location>
        <begin position="333"/>
        <end position="489"/>
    </location>
</feature>
<dbReference type="Pfam" id="PF20499">
    <property type="entry name" value="DUF6729"/>
    <property type="match status" value="1"/>
</dbReference>
<sequence length="780" mass="85638">MSDPPTTENPPKRKRGRPPGTKNKPDAGTKGNPVGRPRKNKASVAAPTVATSRKAAAAMGTVAGNTASVTVGAAASSETPRSDRRNPRGEHNGRDEHNGCNRHDGSGGHNGCNGHGGQDGGRREEPGGCGCGDDRSTEHNGHSLPSTATAEPHRARERTGSTTAPSVPLQASANSSSSGSSTPASLDHNRANIISSFFEYGATDHTPLHDTCRHEDNSIDSILVQPRTETTSLNMDEEMGIVPDDDDDTPSSVPGGGTTAAGGETGVPCPTPSRSTLPVWLQADYNEVCDHLRVEMERGGSGCPSCYDDGRFVLCPRNIVFSSRNIFNLNPALFYLPEYFVWIPHLLGERIPCPACRSAGRTSTKTGRTVLLQCKGWPHSPHRVVDMESNLYIIGYHYRCPEEACGKTYQSWSPMILDVLPAAVASQFTFFLTHRNALSDRLVALLRSSFQHGIGPVPFSEIIRMFHLRRYEHKHIQFLELVKSRTAFIEANFAPLHTPFSDWNDRRGFAGYVPSEHYFRNVYDTIIERYADELDQYSAMLPATILSIDHSHKVPKHLIKVEGEEVFSAMHTIVNQDVEIRGITFNPTKAHSQCMPALSKIANSLRLFGHPEVQLVYTDNVRSDKPEVKRQVPSLRKHVDPILVSGLTRLTIPSLWSLVHLGSKKQLKNRIDSMMDDLRKLPETASLPLAFDMEWAVDRESGIFSRVALITLVYQETIYLILLHSYINSDGFLHLPASVMNGTLGAYPGVSLSLFGLFASRVILIVLHCLANLSLVLAVQ</sequence>
<keyword evidence="2" id="KW-1133">Transmembrane helix</keyword>
<dbReference type="GO" id="GO:0016787">
    <property type="term" value="F:hydrolase activity"/>
    <property type="evidence" value="ECO:0007669"/>
    <property type="project" value="UniProtKB-KW"/>
</dbReference>
<feature type="compositionally biased region" description="Gly residues" evidence="1">
    <location>
        <begin position="107"/>
        <end position="119"/>
    </location>
</feature>
<accession>A0A5K1JXN1</accession>
<feature type="compositionally biased region" description="Gly residues" evidence="1">
    <location>
        <begin position="254"/>
        <end position="265"/>
    </location>
</feature>
<feature type="transmembrane region" description="Helical" evidence="2">
    <location>
        <begin position="747"/>
        <end position="779"/>
    </location>
</feature>
<feature type="compositionally biased region" description="Low complexity" evidence="1">
    <location>
        <begin position="171"/>
        <end position="185"/>
    </location>
</feature>
<dbReference type="Gene3D" id="3.30.420.10">
    <property type="entry name" value="Ribonuclease H-like superfamily/Ribonuclease H"/>
    <property type="match status" value="1"/>
</dbReference>
<evidence type="ECO:0000256" key="1">
    <source>
        <dbReference type="SAM" id="MobiDB-lite"/>
    </source>
</evidence>
<evidence type="ECO:0000313" key="4">
    <source>
        <dbReference type="EMBL" id="VWO95947.1"/>
    </source>
</evidence>
<gene>
    <name evidence="4" type="primary">Q5XTQ4</name>
</gene>
<feature type="region of interest" description="Disordered" evidence="1">
    <location>
        <begin position="1"/>
        <end position="187"/>
    </location>
</feature>
<feature type="compositionally biased region" description="Basic and acidic residues" evidence="1">
    <location>
        <begin position="120"/>
        <end position="141"/>
    </location>
</feature>
<protein>
    <submittedName>
        <fullName evidence="4">Carboxylic ester hydrolase (EC)</fullName>
        <ecNumber evidence="4">3.1.1.-</ecNumber>
    </submittedName>
</protein>
<proteinExistence type="predicted"/>
<feature type="region of interest" description="Disordered" evidence="1">
    <location>
        <begin position="242"/>
        <end position="269"/>
    </location>
</feature>
<dbReference type="InterPro" id="IPR046616">
    <property type="entry name" value="DUF6729"/>
</dbReference>
<dbReference type="GO" id="GO:0003676">
    <property type="term" value="F:nucleic acid binding"/>
    <property type="evidence" value="ECO:0007669"/>
    <property type="project" value="InterPro"/>
</dbReference>
<feature type="compositionally biased region" description="Low complexity" evidence="1">
    <location>
        <begin position="60"/>
        <end position="77"/>
    </location>
</feature>
<evidence type="ECO:0000259" key="3">
    <source>
        <dbReference type="Pfam" id="PF20499"/>
    </source>
</evidence>
<reference evidence="4" key="1">
    <citation type="submission" date="2019-10" db="EMBL/GenBank/DDBJ databases">
        <authorList>
            <person name="Nor Muhammad N."/>
        </authorList>
    </citation>
    <scope>NUCLEOTIDE SEQUENCE</scope>
</reference>
<dbReference type="EC" id="3.1.1.-" evidence="4"/>
<keyword evidence="2" id="KW-0812">Transmembrane</keyword>
<name>A0A5K1JXN1_9APHY</name>